<dbReference type="InterPro" id="IPR011009">
    <property type="entry name" value="Kinase-like_dom_sf"/>
</dbReference>
<comment type="caution">
    <text evidence="2">The sequence shown here is derived from an EMBL/GenBank/DDBJ whole genome shotgun (WGS) entry which is preliminary data.</text>
</comment>
<dbReference type="VEuPathDB" id="FungiDB:RhiirA1_543298"/>
<dbReference type="InterPro" id="IPR051681">
    <property type="entry name" value="Ser/Thr_Kinases-Pseudokinases"/>
</dbReference>
<name>A0A2I1HIZ0_9GLOM</name>
<feature type="non-terminal residue" evidence="2">
    <location>
        <position position="264"/>
    </location>
</feature>
<dbReference type="VEuPathDB" id="FungiDB:RhiirFUN_026731"/>
<dbReference type="Gene3D" id="1.10.510.10">
    <property type="entry name" value="Transferase(Phosphotransferase) domain 1"/>
    <property type="match status" value="1"/>
</dbReference>
<evidence type="ECO:0000259" key="1">
    <source>
        <dbReference type="PROSITE" id="PS50011"/>
    </source>
</evidence>
<gene>
    <name evidence="2" type="ORF">RhiirA4_363946</name>
</gene>
<protein>
    <submittedName>
        <fullName evidence="2">Kinase-like protein</fullName>
    </submittedName>
</protein>
<organism evidence="2 3">
    <name type="scientific">Rhizophagus irregularis</name>
    <dbReference type="NCBI Taxonomy" id="588596"/>
    <lineage>
        <taxon>Eukaryota</taxon>
        <taxon>Fungi</taxon>
        <taxon>Fungi incertae sedis</taxon>
        <taxon>Mucoromycota</taxon>
        <taxon>Glomeromycotina</taxon>
        <taxon>Glomeromycetes</taxon>
        <taxon>Glomerales</taxon>
        <taxon>Glomeraceae</taxon>
        <taxon>Rhizophagus</taxon>
    </lineage>
</organism>
<dbReference type="AlphaFoldDB" id="A0A2I1HIZ0"/>
<reference evidence="2 3" key="1">
    <citation type="submission" date="2015-10" db="EMBL/GenBank/DDBJ databases">
        <title>Genome analyses suggest a sexual origin of heterokaryosis in a supposedly ancient asexual fungus.</title>
        <authorList>
            <person name="Ropars J."/>
            <person name="Sedzielewska K."/>
            <person name="Noel J."/>
            <person name="Charron P."/>
            <person name="Farinelli L."/>
            <person name="Marton T."/>
            <person name="Kruger M."/>
            <person name="Pelin A."/>
            <person name="Brachmann A."/>
            <person name="Corradi N."/>
        </authorList>
    </citation>
    <scope>NUCLEOTIDE SEQUENCE [LARGE SCALE GENOMIC DNA]</scope>
    <source>
        <strain evidence="2 3">A4</strain>
    </source>
</reference>
<dbReference type="PANTHER" id="PTHR44329">
    <property type="entry name" value="SERINE/THREONINE-PROTEIN KINASE TNNI3K-RELATED"/>
    <property type="match status" value="1"/>
</dbReference>
<dbReference type="InterPro" id="IPR000719">
    <property type="entry name" value="Prot_kinase_dom"/>
</dbReference>
<dbReference type="InterPro" id="IPR001245">
    <property type="entry name" value="Ser-Thr/Tyr_kinase_cat_dom"/>
</dbReference>
<evidence type="ECO:0000313" key="3">
    <source>
        <dbReference type="Proteomes" id="UP000234323"/>
    </source>
</evidence>
<keyword evidence="3" id="KW-1185">Reference proteome</keyword>
<dbReference type="PRINTS" id="PR00109">
    <property type="entry name" value="TYRKINASE"/>
</dbReference>
<dbReference type="GO" id="GO:0005524">
    <property type="term" value="F:ATP binding"/>
    <property type="evidence" value="ECO:0007669"/>
    <property type="project" value="InterPro"/>
</dbReference>
<feature type="domain" description="Protein kinase" evidence="1">
    <location>
        <begin position="1"/>
        <end position="175"/>
    </location>
</feature>
<keyword evidence="2" id="KW-0418">Kinase</keyword>
<dbReference type="SUPFAM" id="SSF56112">
    <property type="entry name" value="Protein kinase-like (PK-like)"/>
    <property type="match status" value="1"/>
</dbReference>
<accession>A0A2I1HIZ0</accession>
<dbReference type="GO" id="GO:0004674">
    <property type="term" value="F:protein serine/threonine kinase activity"/>
    <property type="evidence" value="ECO:0007669"/>
    <property type="project" value="TreeGrafter"/>
</dbReference>
<dbReference type="PROSITE" id="PS50011">
    <property type="entry name" value="PROTEIN_KINASE_DOM"/>
    <property type="match status" value="1"/>
</dbReference>
<proteinExistence type="predicted"/>
<evidence type="ECO:0000313" key="2">
    <source>
        <dbReference type="EMBL" id="PKY58819.1"/>
    </source>
</evidence>
<dbReference type="Pfam" id="PF07714">
    <property type="entry name" value="PK_Tyr_Ser-Thr"/>
    <property type="match status" value="1"/>
</dbReference>
<dbReference type="VEuPathDB" id="FungiDB:FUN_001672"/>
<dbReference type="Proteomes" id="UP000234323">
    <property type="component" value="Unassembled WGS sequence"/>
</dbReference>
<keyword evidence="2" id="KW-0808">Transferase</keyword>
<dbReference type="EMBL" id="LLXI01003203">
    <property type="protein sequence ID" value="PKY58819.1"/>
    <property type="molecule type" value="Genomic_DNA"/>
</dbReference>
<sequence>MDTNLRKYLQQNHRQLTWKERIQIAVNVIKSLRIIHKENAIHRDLHSGNILFKTRFYISDLGFYGPADKPLKSIYGNLPYVAPEVIIGKEQTFKSDIYSIAMLMWEISSGQPPFFNYDHDYDLAMHIVNGIRPKIVPGTPSEYKNLMKQCWDADPSKRPDIDTLRKKINEINLFYQNKSDELLTQPEENNSFEIENHTSGNILSTSRLHHFENLSEPRNATEGELEAFYSKSFDFCIPDNVDDIDKSNNKESNTSKINTIFKGN</sequence>